<evidence type="ECO:0008006" key="4">
    <source>
        <dbReference type="Google" id="ProtNLM"/>
    </source>
</evidence>
<name>A0A1B9IPJ9_9TREE</name>
<dbReference type="AlphaFoldDB" id="A0A1B9IPJ9"/>
<dbReference type="Proteomes" id="UP000092583">
    <property type="component" value="Unassembled WGS sequence"/>
</dbReference>
<proteinExistence type="predicted"/>
<feature type="signal peptide" evidence="1">
    <location>
        <begin position="1"/>
        <end position="19"/>
    </location>
</feature>
<evidence type="ECO:0000313" key="2">
    <source>
        <dbReference type="EMBL" id="OCF57479.1"/>
    </source>
</evidence>
<evidence type="ECO:0000256" key="1">
    <source>
        <dbReference type="SAM" id="SignalP"/>
    </source>
</evidence>
<gene>
    <name evidence="2" type="ORF">L486_04937</name>
</gene>
<keyword evidence="1" id="KW-0732">Signal</keyword>
<reference evidence="2 3" key="1">
    <citation type="submission" date="2013-07" db="EMBL/GenBank/DDBJ databases">
        <title>The Genome Sequence of Kwoniella mangroviensis CBS10435.</title>
        <authorList>
            <consortium name="The Broad Institute Genome Sequencing Platform"/>
            <person name="Cuomo C."/>
            <person name="Litvintseva A."/>
            <person name="Chen Y."/>
            <person name="Heitman J."/>
            <person name="Sun S."/>
            <person name="Springer D."/>
            <person name="Dromer F."/>
            <person name="Young S.K."/>
            <person name="Zeng Q."/>
            <person name="Gargeya S."/>
            <person name="Fitzgerald M."/>
            <person name="Abouelleil A."/>
            <person name="Alvarado L."/>
            <person name="Berlin A.M."/>
            <person name="Chapman S.B."/>
            <person name="Dewar J."/>
            <person name="Goldberg J."/>
            <person name="Griggs A."/>
            <person name="Gujja S."/>
            <person name="Hansen M."/>
            <person name="Howarth C."/>
            <person name="Imamovic A."/>
            <person name="Larimer J."/>
            <person name="McCowan C."/>
            <person name="Murphy C."/>
            <person name="Pearson M."/>
            <person name="Priest M."/>
            <person name="Roberts A."/>
            <person name="Saif S."/>
            <person name="Shea T."/>
            <person name="Sykes S."/>
            <person name="Wortman J."/>
            <person name="Nusbaum C."/>
            <person name="Birren B."/>
        </authorList>
    </citation>
    <scope>NUCLEOTIDE SEQUENCE [LARGE SCALE GENOMIC DNA]</scope>
    <source>
        <strain evidence="2 3">CBS 10435</strain>
    </source>
</reference>
<sequence length="162" mass="16294">MFKAAIISFLVASAAMVSATKVEGACYQDNCQRAVQRTWQGPAVYAQHISQCSSALSCSSTPAASTTTTSTTVTAGVTTIYVSAATNTPAPVAAVLTCPTSGIPSDQAQNCDNSWASYSSACSCASVTPTTSVAPTPVVTATITTTVPAIVYVTGAPEAIAL</sequence>
<organism evidence="2 3">
    <name type="scientific">Kwoniella mangroviensis CBS 10435</name>
    <dbReference type="NCBI Taxonomy" id="1331196"/>
    <lineage>
        <taxon>Eukaryota</taxon>
        <taxon>Fungi</taxon>
        <taxon>Dikarya</taxon>
        <taxon>Basidiomycota</taxon>
        <taxon>Agaricomycotina</taxon>
        <taxon>Tremellomycetes</taxon>
        <taxon>Tremellales</taxon>
        <taxon>Cryptococcaceae</taxon>
        <taxon>Kwoniella</taxon>
    </lineage>
</organism>
<dbReference type="EMBL" id="KI669463">
    <property type="protein sequence ID" value="OCF57479.1"/>
    <property type="molecule type" value="Genomic_DNA"/>
</dbReference>
<feature type="chain" id="PRO_5008628805" description="CBM1 domain-containing protein" evidence="1">
    <location>
        <begin position="20"/>
        <end position="162"/>
    </location>
</feature>
<protein>
    <recommendedName>
        <fullName evidence="4">CBM1 domain-containing protein</fullName>
    </recommendedName>
</protein>
<evidence type="ECO:0000313" key="3">
    <source>
        <dbReference type="Proteomes" id="UP000092583"/>
    </source>
</evidence>
<reference evidence="3" key="2">
    <citation type="submission" date="2013-12" db="EMBL/GenBank/DDBJ databases">
        <title>Evolution of pathogenesis and genome organization in the Tremellales.</title>
        <authorList>
            <person name="Cuomo C."/>
            <person name="Litvintseva A."/>
            <person name="Heitman J."/>
            <person name="Chen Y."/>
            <person name="Sun S."/>
            <person name="Springer D."/>
            <person name="Dromer F."/>
            <person name="Young S."/>
            <person name="Zeng Q."/>
            <person name="Chapman S."/>
            <person name="Gujja S."/>
            <person name="Saif S."/>
            <person name="Birren B."/>
        </authorList>
    </citation>
    <scope>NUCLEOTIDE SEQUENCE [LARGE SCALE GENOMIC DNA]</scope>
    <source>
        <strain evidence="3">CBS 10435</strain>
    </source>
</reference>
<dbReference type="STRING" id="1331196.A0A1B9IPJ9"/>
<dbReference type="OrthoDB" id="5596743at2759"/>
<accession>A0A1B9IPJ9</accession>
<keyword evidence="3" id="KW-1185">Reference proteome</keyword>